<evidence type="ECO:0000256" key="12">
    <source>
        <dbReference type="ARBA" id="ARBA00049348"/>
    </source>
</evidence>
<evidence type="ECO:0000256" key="5">
    <source>
        <dbReference type="ARBA" id="ARBA00015377"/>
    </source>
</evidence>
<accession>A0ABP1Q2P0</accession>
<name>A0ABP1Q2P0_9HEXA</name>
<keyword evidence="6" id="KW-0489">Methyltransferase</keyword>
<evidence type="ECO:0000256" key="9">
    <source>
        <dbReference type="ARBA" id="ARBA00023204"/>
    </source>
</evidence>
<evidence type="ECO:0000256" key="7">
    <source>
        <dbReference type="ARBA" id="ARBA00022679"/>
    </source>
</evidence>
<comment type="catalytic activity">
    <reaction evidence="12">
        <text>a 6-O-methyl-2'-deoxyguanosine in DNA + L-cysteinyl-[protein] = S-methyl-L-cysteinyl-[protein] + a 2'-deoxyguanosine in DNA</text>
        <dbReference type="Rhea" id="RHEA:24000"/>
        <dbReference type="Rhea" id="RHEA-COMP:10131"/>
        <dbReference type="Rhea" id="RHEA-COMP:10132"/>
        <dbReference type="Rhea" id="RHEA-COMP:11367"/>
        <dbReference type="Rhea" id="RHEA-COMP:11368"/>
        <dbReference type="ChEBI" id="CHEBI:29950"/>
        <dbReference type="ChEBI" id="CHEBI:82612"/>
        <dbReference type="ChEBI" id="CHEBI:85445"/>
        <dbReference type="ChEBI" id="CHEBI:85448"/>
        <dbReference type="EC" id="2.1.1.63"/>
    </reaction>
</comment>
<dbReference type="EMBL" id="CAXLJM020000016">
    <property type="protein sequence ID" value="CAL8083242.1"/>
    <property type="molecule type" value="Genomic_DNA"/>
</dbReference>
<reference evidence="14 15" key="1">
    <citation type="submission" date="2024-08" db="EMBL/GenBank/DDBJ databases">
        <authorList>
            <person name="Cucini C."/>
            <person name="Frati F."/>
        </authorList>
    </citation>
    <scope>NUCLEOTIDE SEQUENCE [LARGE SCALE GENOMIC DNA]</scope>
</reference>
<dbReference type="InterPro" id="IPR001497">
    <property type="entry name" value="MethylDNA_cys_MeTrfase_AS"/>
</dbReference>
<evidence type="ECO:0000256" key="10">
    <source>
        <dbReference type="ARBA" id="ARBA00030795"/>
    </source>
</evidence>
<keyword evidence="9" id="KW-0234">DNA repair</keyword>
<dbReference type="EC" id="2.1.1.63" evidence="4"/>
<comment type="catalytic activity">
    <reaction evidence="1">
        <text>a 4-O-methyl-thymidine in DNA + L-cysteinyl-[protein] = a thymidine in DNA + S-methyl-L-cysteinyl-[protein]</text>
        <dbReference type="Rhea" id="RHEA:53428"/>
        <dbReference type="Rhea" id="RHEA-COMP:10131"/>
        <dbReference type="Rhea" id="RHEA-COMP:10132"/>
        <dbReference type="Rhea" id="RHEA-COMP:13555"/>
        <dbReference type="Rhea" id="RHEA-COMP:13556"/>
        <dbReference type="ChEBI" id="CHEBI:29950"/>
        <dbReference type="ChEBI" id="CHEBI:82612"/>
        <dbReference type="ChEBI" id="CHEBI:137386"/>
        <dbReference type="ChEBI" id="CHEBI:137387"/>
        <dbReference type="EC" id="2.1.1.63"/>
    </reaction>
</comment>
<evidence type="ECO:0000256" key="1">
    <source>
        <dbReference type="ARBA" id="ARBA00001286"/>
    </source>
</evidence>
<dbReference type="Proteomes" id="UP001642540">
    <property type="component" value="Unassembled WGS sequence"/>
</dbReference>
<dbReference type="Gene3D" id="3.30.160.70">
    <property type="entry name" value="Methylated DNA-protein cysteine methyltransferase domain"/>
    <property type="match status" value="1"/>
</dbReference>
<dbReference type="PANTHER" id="PTHR46460:SF1">
    <property type="entry name" value="METHYLATED-DNA--PROTEIN-CYSTEINE METHYLTRANSFERASE"/>
    <property type="match status" value="1"/>
</dbReference>
<dbReference type="Gene3D" id="1.10.10.10">
    <property type="entry name" value="Winged helix-like DNA-binding domain superfamily/Winged helix DNA-binding domain"/>
    <property type="match status" value="1"/>
</dbReference>
<proteinExistence type="inferred from homology"/>
<dbReference type="CDD" id="cd06445">
    <property type="entry name" value="ATase"/>
    <property type="match status" value="1"/>
</dbReference>
<organism evidence="14 15">
    <name type="scientific">Orchesella dallaii</name>
    <dbReference type="NCBI Taxonomy" id="48710"/>
    <lineage>
        <taxon>Eukaryota</taxon>
        <taxon>Metazoa</taxon>
        <taxon>Ecdysozoa</taxon>
        <taxon>Arthropoda</taxon>
        <taxon>Hexapoda</taxon>
        <taxon>Collembola</taxon>
        <taxon>Entomobryomorpha</taxon>
        <taxon>Entomobryoidea</taxon>
        <taxon>Orchesellidae</taxon>
        <taxon>Orchesellinae</taxon>
        <taxon>Orchesella</taxon>
    </lineage>
</organism>
<comment type="function">
    <text evidence="2">Involved in the cellular defense against the biological effects of O6-methylguanine (O6-MeG) and O4-methylthymine (O4-MeT) in DNA. Repairs the methylated nucleobase in DNA by stoichiometrically transferring the methyl group to a cysteine residue in the enzyme. This is a suicide reaction: the enzyme is irreversibly inactivated.</text>
</comment>
<dbReference type="InterPro" id="IPR036388">
    <property type="entry name" value="WH-like_DNA-bd_sf"/>
</dbReference>
<evidence type="ECO:0000313" key="14">
    <source>
        <dbReference type="EMBL" id="CAL8083242.1"/>
    </source>
</evidence>
<evidence type="ECO:0000256" key="8">
    <source>
        <dbReference type="ARBA" id="ARBA00022763"/>
    </source>
</evidence>
<dbReference type="PROSITE" id="PS00374">
    <property type="entry name" value="MGMT"/>
    <property type="match status" value="1"/>
</dbReference>
<evidence type="ECO:0000256" key="6">
    <source>
        <dbReference type="ARBA" id="ARBA00022603"/>
    </source>
</evidence>
<dbReference type="NCBIfam" id="TIGR00589">
    <property type="entry name" value="ogt"/>
    <property type="match status" value="1"/>
</dbReference>
<gene>
    <name evidence="14" type="ORF">ODALV1_LOCUS5428</name>
</gene>
<sequence length="206" mass="22755">MESKTNSCKSSESPILALTIKTPVGEYNVQACTKGLHAVDRRKDMGFNPDLSIDVLKSIGNVLPNAKKGQDQYKILREMVQWFHLYFSEPSKLHVTFPKSIEICTPSATEFQLKVWETLRDEVPLGATVSYGQLAELVGHPKAARAVGSAMKSNPNPVLVPCHRVIRSNSEMGNYNGGVEIKRWLLEYEKAAAEKGICGGDELPKP</sequence>
<comment type="similarity">
    <text evidence="3">Belongs to the MGMT family.</text>
</comment>
<keyword evidence="15" id="KW-1185">Reference proteome</keyword>
<evidence type="ECO:0000259" key="13">
    <source>
        <dbReference type="Pfam" id="PF01035"/>
    </source>
</evidence>
<dbReference type="InterPro" id="IPR014048">
    <property type="entry name" value="MethylDNA_cys_MeTrfase_DNA-bd"/>
</dbReference>
<evidence type="ECO:0000256" key="2">
    <source>
        <dbReference type="ARBA" id="ARBA00003317"/>
    </source>
</evidence>
<dbReference type="Pfam" id="PF01035">
    <property type="entry name" value="DNA_binding_1"/>
    <property type="match status" value="1"/>
</dbReference>
<keyword evidence="8" id="KW-0227">DNA damage</keyword>
<dbReference type="PANTHER" id="PTHR46460">
    <property type="entry name" value="METHYLATED-DNA--PROTEIN-CYSTEINE METHYLTRANSFERASE"/>
    <property type="match status" value="1"/>
</dbReference>
<evidence type="ECO:0000256" key="3">
    <source>
        <dbReference type="ARBA" id="ARBA00008711"/>
    </source>
</evidence>
<feature type="domain" description="Methylated-DNA-[protein]-cysteine S-methyltransferase DNA binding" evidence="13">
    <location>
        <begin position="110"/>
        <end position="190"/>
    </location>
</feature>
<evidence type="ECO:0000313" key="15">
    <source>
        <dbReference type="Proteomes" id="UP001642540"/>
    </source>
</evidence>
<keyword evidence="7" id="KW-0808">Transferase</keyword>
<dbReference type="SUPFAM" id="SSF46767">
    <property type="entry name" value="Methylated DNA-protein cysteine methyltransferase, C-terminal domain"/>
    <property type="match status" value="1"/>
</dbReference>
<evidence type="ECO:0000256" key="4">
    <source>
        <dbReference type="ARBA" id="ARBA00011918"/>
    </source>
</evidence>
<protein>
    <recommendedName>
        <fullName evidence="5">Methylated-DNA--protein-cysteine methyltransferase</fullName>
        <ecNumber evidence="4">2.1.1.63</ecNumber>
    </recommendedName>
    <alternativeName>
        <fullName evidence="10">6-O-methylguanine-DNA methyltransferase</fullName>
    </alternativeName>
    <alternativeName>
        <fullName evidence="11">O-6-methylguanine-DNA-alkyltransferase</fullName>
    </alternativeName>
</protein>
<evidence type="ECO:0000256" key="11">
    <source>
        <dbReference type="ARBA" id="ARBA00031621"/>
    </source>
</evidence>
<comment type="caution">
    <text evidence="14">The sequence shown here is derived from an EMBL/GenBank/DDBJ whole genome shotgun (WGS) entry which is preliminary data.</text>
</comment>
<dbReference type="InterPro" id="IPR036217">
    <property type="entry name" value="MethylDNA_cys_MeTrfase_DNAb"/>
</dbReference>